<keyword evidence="1" id="KW-0812">Transmembrane</keyword>
<accession>A0A0N8P0V1</accession>
<feature type="transmembrane region" description="Helical" evidence="1">
    <location>
        <begin position="42"/>
        <end position="61"/>
    </location>
</feature>
<dbReference type="EMBL" id="CH902618">
    <property type="protein sequence ID" value="KPU78148.1"/>
    <property type="molecule type" value="Genomic_DNA"/>
</dbReference>
<sequence>MFKELVLWIHHIAHDFCINRTLEHVPRHGCRLAVKNGRIANLIFFISIVAPLYFCLLKDVIQMILGPKKKKKNA</sequence>
<dbReference type="KEGG" id="dan:26513876"/>
<dbReference type="OrthoDB" id="7814889at2759"/>
<dbReference type="InParanoid" id="A0A0N8P0V1"/>
<dbReference type="Proteomes" id="UP000007801">
    <property type="component" value="Unassembled WGS sequence"/>
</dbReference>
<name>A0A0N8P0V1_DROAN</name>
<dbReference type="GeneID" id="26513876"/>
<evidence type="ECO:0000313" key="2">
    <source>
        <dbReference type="EMBL" id="KPU78148.1"/>
    </source>
</evidence>
<proteinExistence type="predicted"/>
<gene>
    <name evidence="2" type="primary">Dana\GF26467</name>
    <name evidence="2" type="ORF">GF26467</name>
</gene>
<evidence type="ECO:0000313" key="3">
    <source>
        <dbReference type="Proteomes" id="UP000007801"/>
    </source>
</evidence>
<keyword evidence="3" id="KW-1185">Reference proteome</keyword>
<reference evidence="2 3" key="1">
    <citation type="journal article" date="2007" name="Nature">
        <title>Evolution of genes and genomes on the Drosophila phylogeny.</title>
        <authorList>
            <consortium name="Drosophila 12 Genomes Consortium"/>
            <person name="Clark A.G."/>
            <person name="Eisen M.B."/>
            <person name="Smith D.R."/>
            <person name="Bergman C.M."/>
            <person name="Oliver B."/>
            <person name="Markow T.A."/>
            <person name="Kaufman T.C."/>
            <person name="Kellis M."/>
            <person name="Gelbart W."/>
            <person name="Iyer V.N."/>
            <person name="Pollard D.A."/>
            <person name="Sackton T.B."/>
            <person name="Larracuente A.M."/>
            <person name="Singh N.D."/>
            <person name="Abad J.P."/>
            <person name="Abt D.N."/>
            <person name="Adryan B."/>
            <person name="Aguade M."/>
            <person name="Akashi H."/>
            <person name="Anderson W.W."/>
            <person name="Aquadro C.F."/>
            <person name="Ardell D.H."/>
            <person name="Arguello R."/>
            <person name="Artieri C.G."/>
            <person name="Barbash D.A."/>
            <person name="Barker D."/>
            <person name="Barsanti P."/>
            <person name="Batterham P."/>
            <person name="Batzoglou S."/>
            <person name="Begun D."/>
            <person name="Bhutkar A."/>
            <person name="Blanco E."/>
            <person name="Bosak S.A."/>
            <person name="Bradley R.K."/>
            <person name="Brand A.D."/>
            <person name="Brent M.R."/>
            <person name="Brooks A.N."/>
            <person name="Brown R.H."/>
            <person name="Butlin R.K."/>
            <person name="Caggese C."/>
            <person name="Calvi B.R."/>
            <person name="Bernardo de Carvalho A."/>
            <person name="Caspi A."/>
            <person name="Castrezana S."/>
            <person name="Celniker S.E."/>
            <person name="Chang J.L."/>
            <person name="Chapple C."/>
            <person name="Chatterji S."/>
            <person name="Chinwalla A."/>
            <person name="Civetta A."/>
            <person name="Clifton S.W."/>
            <person name="Comeron J.M."/>
            <person name="Costello J.C."/>
            <person name="Coyne J.A."/>
            <person name="Daub J."/>
            <person name="David R.G."/>
            <person name="Delcher A.L."/>
            <person name="Delehaunty K."/>
            <person name="Do C.B."/>
            <person name="Ebling H."/>
            <person name="Edwards K."/>
            <person name="Eickbush T."/>
            <person name="Evans J.D."/>
            <person name="Filipski A."/>
            <person name="Findeiss S."/>
            <person name="Freyhult E."/>
            <person name="Fulton L."/>
            <person name="Fulton R."/>
            <person name="Garcia A.C."/>
            <person name="Gardiner A."/>
            <person name="Garfield D.A."/>
            <person name="Garvin B.E."/>
            <person name="Gibson G."/>
            <person name="Gilbert D."/>
            <person name="Gnerre S."/>
            <person name="Godfrey J."/>
            <person name="Good R."/>
            <person name="Gotea V."/>
            <person name="Gravely B."/>
            <person name="Greenberg A.J."/>
            <person name="Griffiths-Jones S."/>
            <person name="Gross S."/>
            <person name="Guigo R."/>
            <person name="Gustafson E.A."/>
            <person name="Haerty W."/>
            <person name="Hahn M.W."/>
            <person name="Halligan D.L."/>
            <person name="Halpern A.L."/>
            <person name="Halter G.M."/>
            <person name="Han M.V."/>
            <person name="Heger A."/>
            <person name="Hillier L."/>
            <person name="Hinrichs A.S."/>
            <person name="Holmes I."/>
            <person name="Hoskins R.A."/>
            <person name="Hubisz M.J."/>
            <person name="Hultmark D."/>
            <person name="Huntley M.A."/>
            <person name="Jaffe D.B."/>
            <person name="Jagadeeshan S."/>
            <person name="Jeck W.R."/>
            <person name="Johnson J."/>
            <person name="Jones C.D."/>
            <person name="Jordan W.C."/>
            <person name="Karpen G.H."/>
            <person name="Kataoka E."/>
            <person name="Keightley P.D."/>
            <person name="Kheradpour P."/>
            <person name="Kirkness E.F."/>
            <person name="Koerich L.B."/>
            <person name="Kristiansen K."/>
            <person name="Kudrna D."/>
            <person name="Kulathinal R.J."/>
            <person name="Kumar S."/>
            <person name="Kwok R."/>
            <person name="Lander E."/>
            <person name="Langley C.H."/>
            <person name="Lapoint R."/>
            <person name="Lazzaro B.P."/>
            <person name="Lee S.J."/>
            <person name="Levesque L."/>
            <person name="Li R."/>
            <person name="Lin C.F."/>
            <person name="Lin M.F."/>
            <person name="Lindblad-Toh K."/>
            <person name="Llopart A."/>
            <person name="Long M."/>
            <person name="Low L."/>
            <person name="Lozovsky E."/>
            <person name="Lu J."/>
            <person name="Luo M."/>
            <person name="Machado C.A."/>
            <person name="Makalowski W."/>
            <person name="Marzo M."/>
            <person name="Matsuda M."/>
            <person name="Matzkin L."/>
            <person name="McAllister B."/>
            <person name="McBride C.S."/>
            <person name="McKernan B."/>
            <person name="McKernan K."/>
            <person name="Mendez-Lago M."/>
            <person name="Minx P."/>
            <person name="Mollenhauer M.U."/>
            <person name="Montooth K."/>
            <person name="Mount S.M."/>
            <person name="Mu X."/>
            <person name="Myers E."/>
            <person name="Negre B."/>
            <person name="Newfeld S."/>
            <person name="Nielsen R."/>
            <person name="Noor M.A."/>
            <person name="O'Grady P."/>
            <person name="Pachter L."/>
            <person name="Papaceit M."/>
            <person name="Parisi M.J."/>
            <person name="Parisi M."/>
            <person name="Parts L."/>
            <person name="Pedersen J.S."/>
            <person name="Pesole G."/>
            <person name="Phillippy A.M."/>
            <person name="Ponting C.P."/>
            <person name="Pop M."/>
            <person name="Porcelli D."/>
            <person name="Powell J.R."/>
            <person name="Prohaska S."/>
            <person name="Pruitt K."/>
            <person name="Puig M."/>
            <person name="Quesneville H."/>
            <person name="Ram K.R."/>
            <person name="Rand D."/>
            <person name="Rasmussen M.D."/>
            <person name="Reed L.K."/>
            <person name="Reenan R."/>
            <person name="Reily A."/>
            <person name="Remington K.A."/>
            <person name="Rieger T.T."/>
            <person name="Ritchie M.G."/>
            <person name="Robin C."/>
            <person name="Rogers Y.H."/>
            <person name="Rohde C."/>
            <person name="Rozas J."/>
            <person name="Rubenfield M.J."/>
            <person name="Ruiz A."/>
            <person name="Russo S."/>
            <person name="Salzberg S.L."/>
            <person name="Sanchez-Gracia A."/>
            <person name="Saranga D.J."/>
            <person name="Sato H."/>
            <person name="Schaeffer S.W."/>
            <person name="Schatz M.C."/>
            <person name="Schlenke T."/>
            <person name="Schwartz R."/>
            <person name="Segarra C."/>
            <person name="Singh R.S."/>
            <person name="Sirot L."/>
            <person name="Sirota M."/>
            <person name="Sisneros N.B."/>
            <person name="Smith C.D."/>
            <person name="Smith T.F."/>
            <person name="Spieth J."/>
            <person name="Stage D.E."/>
            <person name="Stark A."/>
            <person name="Stephan W."/>
            <person name="Strausberg R.L."/>
            <person name="Strempel S."/>
            <person name="Sturgill D."/>
            <person name="Sutton G."/>
            <person name="Sutton G.G."/>
            <person name="Tao W."/>
            <person name="Teichmann S."/>
            <person name="Tobari Y.N."/>
            <person name="Tomimura Y."/>
            <person name="Tsolas J.M."/>
            <person name="Valente V.L."/>
            <person name="Venter E."/>
            <person name="Venter J.C."/>
            <person name="Vicario S."/>
            <person name="Vieira F.G."/>
            <person name="Vilella A.J."/>
            <person name="Villasante A."/>
            <person name="Walenz B."/>
            <person name="Wang J."/>
            <person name="Wasserman M."/>
            <person name="Watts T."/>
            <person name="Wilson D."/>
            <person name="Wilson R.K."/>
            <person name="Wing R.A."/>
            <person name="Wolfner M.F."/>
            <person name="Wong A."/>
            <person name="Wong G.K."/>
            <person name="Wu C.I."/>
            <person name="Wu G."/>
            <person name="Yamamoto D."/>
            <person name="Yang H.P."/>
            <person name="Yang S.P."/>
            <person name="Yorke J.A."/>
            <person name="Yoshida K."/>
            <person name="Zdobnov E."/>
            <person name="Zhang P."/>
            <person name="Zhang Y."/>
            <person name="Zimin A.V."/>
            <person name="Baldwin J."/>
            <person name="Abdouelleil A."/>
            <person name="Abdulkadir J."/>
            <person name="Abebe A."/>
            <person name="Abera B."/>
            <person name="Abreu J."/>
            <person name="Acer S.C."/>
            <person name="Aftuck L."/>
            <person name="Alexander A."/>
            <person name="An P."/>
            <person name="Anderson E."/>
            <person name="Anderson S."/>
            <person name="Arachi H."/>
            <person name="Azer M."/>
            <person name="Bachantsang P."/>
            <person name="Barry A."/>
            <person name="Bayul T."/>
            <person name="Berlin A."/>
            <person name="Bessette D."/>
            <person name="Bloom T."/>
            <person name="Blye J."/>
            <person name="Boguslavskiy L."/>
            <person name="Bonnet C."/>
            <person name="Boukhgalter B."/>
            <person name="Bourzgui I."/>
            <person name="Brown A."/>
            <person name="Cahill P."/>
            <person name="Channer S."/>
            <person name="Cheshatsang Y."/>
            <person name="Chuda L."/>
            <person name="Citroen M."/>
            <person name="Collymore A."/>
            <person name="Cooke P."/>
            <person name="Costello M."/>
            <person name="D'Aco K."/>
            <person name="Daza R."/>
            <person name="De Haan G."/>
            <person name="DeGray S."/>
            <person name="DeMaso C."/>
            <person name="Dhargay N."/>
            <person name="Dooley K."/>
            <person name="Dooley E."/>
            <person name="Doricent M."/>
            <person name="Dorje P."/>
            <person name="Dorjee K."/>
            <person name="Dupes A."/>
            <person name="Elong R."/>
            <person name="Falk J."/>
            <person name="Farina A."/>
            <person name="Faro S."/>
            <person name="Ferguson D."/>
            <person name="Fisher S."/>
            <person name="Foley C.D."/>
            <person name="Franke A."/>
            <person name="Friedrich D."/>
            <person name="Gadbois L."/>
            <person name="Gearin G."/>
            <person name="Gearin C.R."/>
            <person name="Giannoukos G."/>
            <person name="Goode T."/>
            <person name="Graham J."/>
            <person name="Grandbois E."/>
            <person name="Grewal S."/>
            <person name="Gyaltsen K."/>
            <person name="Hafez N."/>
            <person name="Hagos B."/>
            <person name="Hall J."/>
            <person name="Henson C."/>
            <person name="Hollinger A."/>
            <person name="Honan T."/>
            <person name="Huard M.D."/>
            <person name="Hughes L."/>
            <person name="Hurhula B."/>
            <person name="Husby M.E."/>
            <person name="Kamat A."/>
            <person name="Kanga B."/>
            <person name="Kashin S."/>
            <person name="Khazanovich D."/>
            <person name="Kisner P."/>
            <person name="Lance K."/>
            <person name="Lara M."/>
            <person name="Lee W."/>
            <person name="Lennon N."/>
            <person name="Letendre F."/>
            <person name="LeVine R."/>
            <person name="Lipovsky A."/>
            <person name="Liu X."/>
            <person name="Liu J."/>
            <person name="Liu S."/>
            <person name="Lokyitsang T."/>
            <person name="Lokyitsang Y."/>
            <person name="Lubonja R."/>
            <person name="Lui A."/>
            <person name="MacDonald P."/>
            <person name="Magnisalis V."/>
            <person name="Maru K."/>
            <person name="Matthews C."/>
            <person name="McCusker W."/>
            <person name="McDonough S."/>
            <person name="Mehta T."/>
            <person name="Meldrim J."/>
            <person name="Meneus L."/>
            <person name="Mihai O."/>
            <person name="Mihalev A."/>
            <person name="Mihova T."/>
            <person name="Mittelman R."/>
            <person name="Mlenga V."/>
            <person name="Montmayeur A."/>
            <person name="Mulrain L."/>
            <person name="Navidi A."/>
            <person name="Naylor J."/>
            <person name="Negash T."/>
            <person name="Nguyen T."/>
            <person name="Nguyen N."/>
            <person name="Nicol R."/>
            <person name="Norbu C."/>
            <person name="Norbu N."/>
            <person name="Novod N."/>
            <person name="O'Neill B."/>
            <person name="Osman S."/>
            <person name="Markiewicz E."/>
            <person name="Oyono O.L."/>
            <person name="Patti C."/>
            <person name="Phunkhang P."/>
            <person name="Pierre F."/>
            <person name="Priest M."/>
            <person name="Raghuraman S."/>
            <person name="Rege F."/>
            <person name="Reyes R."/>
            <person name="Rise C."/>
            <person name="Rogov P."/>
            <person name="Ross K."/>
            <person name="Ryan E."/>
            <person name="Settipalli S."/>
            <person name="Shea T."/>
            <person name="Sherpa N."/>
            <person name="Shi L."/>
            <person name="Shih D."/>
            <person name="Sparrow T."/>
            <person name="Spaulding J."/>
            <person name="Stalker J."/>
            <person name="Stange-Thomann N."/>
            <person name="Stavropoulos S."/>
            <person name="Stone C."/>
            <person name="Strader C."/>
            <person name="Tesfaye S."/>
            <person name="Thomson T."/>
            <person name="Thoulutsang Y."/>
            <person name="Thoulutsang D."/>
            <person name="Topham K."/>
            <person name="Topping I."/>
            <person name="Tsamla T."/>
            <person name="Vassiliev H."/>
            <person name="Vo A."/>
            <person name="Wangchuk T."/>
            <person name="Wangdi T."/>
            <person name="Weiand M."/>
            <person name="Wilkinson J."/>
            <person name="Wilson A."/>
            <person name="Yadav S."/>
            <person name="Young G."/>
            <person name="Yu Q."/>
            <person name="Zembek L."/>
            <person name="Zhong D."/>
            <person name="Zimmer A."/>
            <person name="Zwirko Z."/>
            <person name="Jaffe D.B."/>
            <person name="Alvarez P."/>
            <person name="Brockman W."/>
            <person name="Butler J."/>
            <person name="Chin C."/>
            <person name="Gnerre S."/>
            <person name="Grabherr M."/>
            <person name="Kleber M."/>
            <person name="Mauceli E."/>
            <person name="MacCallum I."/>
        </authorList>
    </citation>
    <scope>NUCLEOTIDE SEQUENCE [LARGE SCALE GENOMIC DNA]</scope>
    <source>
        <strain evidence="3">Tucson 14024-0371.13</strain>
    </source>
</reference>
<keyword evidence="1" id="KW-0472">Membrane</keyword>
<protein>
    <submittedName>
        <fullName evidence="2">Uncharacterized protein</fullName>
    </submittedName>
</protein>
<organism evidence="2 3">
    <name type="scientific">Drosophila ananassae</name>
    <name type="common">Fruit fly</name>
    <dbReference type="NCBI Taxonomy" id="7217"/>
    <lineage>
        <taxon>Eukaryota</taxon>
        <taxon>Metazoa</taxon>
        <taxon>Ecdysozoa</taxon>
        <taxon>Arthropoda</taxon>
        <taxon>Hexapoda</taxon>
        <taxon>Insecta</taxon>
        <taxon>Pterygota</taxon>
        <taxon>Neoptera</taxon>
        <taxon>Endopterygota</taxon>
        <taxon>Diptera</taxon>
        <taxon>Brachycera</taxon>
        <taxon>Muscomorpha</taxon>
        <taxon>Ephydroidea</taxon>
        <taxon>Drosophilidae</taxon>
        <taxon>Drosophila</taxon>
        <taxon>Sophophora</taxon>
    </lineage>
</organism>
<evidence type="ECO:0000256" key="1">
    <source>
        <dbReference type="SAM" id="Phobius"/>
    </source>
</evidence>
<keyword evidence="1" id="KW-1133">Transmembrane helix</keyword>
<dbReference type="AlphaFoldDB" id="A0A0N8P0V1"/>